<dbReference type="Proteomes" id="UP001152888">
    <property type="component" value="Unassembled WGS sequence"/>
</dbReference>
<keyword evidence="2" id="KW-1185">Reference proteome</keyword>
<organism evidence="1 2">
    <name type="scientific">Acanthoscelides obtectus</name>
    <name type="common">Bean weevil</name>
    <name type="synonym">Bruchus obtectus</name>
    <dbReference type="NCBI Taxonomy" id="200917"/>
    <lineage>
        <taxon>Eukaryota</taxon>
        <taxon>Metazoa</taxon>
        <taxon>Ecdysozoa</taxon>
        <taxon>Arthropoda</taxon>
        <taxon>Hexapoda</taxon>
        <taxon>Insecta</taxon>
        <taxon>Pterygota</taxon>
        <taxon>Neoptera</taxon>
        <taxon>Endopterygota</taxon>
        <taxon>Coleoptera</taxon>
        <taxon>Polyphaga</taxon>
        <taxon>Cucujiformia</taxon>
        <taxon>Chrysomeloidea</taxon>
        <taxon>Chrysomelidae</taxon>
        <taxon>Bruchinae</taxon>
        <taxon>Bruchini</taxon>
        <taxon>Acanthoscelides</taxon>
    </lineage>
</organism>
<proteinExistence type="predicted"/>
<name>A0A9P0KIK5_ACAOB</name>
<protein>
    <submittedName>
        <fullName evidence="1">Uncharacterized protein</fullName>
    </submittedName>
</protein>
<evidence type="ECO:0000313" key="1">
    <source>
        <dbReference type="EMBL" id="CAH1972246.1"/>
    </source>
</evidence>
<evidence type="ECO:0000313" key="2">
    <source>
        <dbReference type="Proteomes" id="UP001152888"/>
    </source>
</evidence>
<dbReference type="EMBL" id="CAKOFQ010006796">
    <property type="protein sequence ID" value="CAH1972246.1"/>
    <property type="molecule type" value="Genomic_DNA"/>
</dbReference>
<gene>
    <name evidence="1" type="ORF">ACAOBT_LOCUS9885</name>
</gene>
<sequence length="50" mass="5520">MAFSAKLKYKNVEPVSGPIYTPPMGSFWGHYSRRLGASLILVSYPASENT</sequence>
<reference evidence="1" key="1">
    <citation type="submission" date="2022-03" db="EMBL/GenBank/DDBJ databases">
        <authorList>
            <person name="Sayadi A."/>
        </authorList>
    </citation>
    <scope>NUCLEOTIDE SEQUENCE</scope>
</reference>
<dbReference type="AlphaFoldDB" id="A0A9P0KIK5"/>
<comment type="caution">
    <text evidence="1">The sequence shown here is derived from an EMBL/GenBank/DDBJ whole genome shotgun (WGS) entry which is preliminary data.</text>
</comment>
<accession>A0A9P0KIK5</accession>
<dbReference type="OrthoDB" id="8197587at2759"/>